<comment type="subcellular location">
    <subcellularLocation>
        <location evidence="1">Endoplasmic reticulum</location>
    </subcellularLocation>
</comment>
<comment type="pathway">
    <text evidence="3">Sphingolipid metabolism.</text>
</comment>
<dbReference type="GO" id="GO:0005789">
    <property type="term" value="C:endoplasmic reticulum membrane"/>
    <property type="evidence" value="ECO:0007669"/>
    <property type="project" value="TreeGrafter"/>
</dbReference>
<dbReference type="GO" id="GO:0030148">
    <property type="term" value="P:sphingolipid biosynthetic process"/>
    <property type="evidence" value="ECO:0007669"/>
    <property type="project" value="InterPro"/>
</dbReference>
<evidence type="ECO:0000256" key="9">
    <source>
        <dbReference type="ARBA" id="ARBA00023098"/>
    </source>
</evidence>
<sequence>MDHQTEIILTVLGIVLVHGLIFYLVSRKPRTNIRGRHVLVTGGSSGIGLWAAAECVRLGANVTIVARNVGLLEKAKEQLLGYKIREDQRIEYRSVDLAKSYESVESELKEIEQSSGQPIFMLVNCAGMAICGTIEDTSPEDARLLMDVNYFATFFPTRYVLAKMKAAKEGIIVITASQAALVGLYGYGAYAASKFALRGLAETITMEAKHRGVTVTLALPADTDTPGFERENQSKPEETKIISGSGGLAKPEDVGRRIVHDALKGTFFSIMGLESWILSILCVGMAPWKGPVLCVLQFYLLGPLRMVGLLIQWNFQRIIKKCAKDREQRVGQN</sequence>
<reference evidence="15" key="1">
    <citation type="submission" date="2017-01" db="EMBL/GenBank/DDBJ databases">
        <title>A deep insight into the sialotranscriptome of adult male and female Cluex tarsalis mosquitoes.</title>
        <authorList>
            <person name="Ribeiro J.M."/>
            <person name="Moreira F."/>
            <person name="Bernard K.A."/>
            <person name="Calvo E."/>
        </authorList>
    </citation>
    <scope>NUCLEOTIDE SEQUENCE</scope>
    <source>
        <strain evidence="15">Kern County</strain>
        <tissue evidence="15">Salivary glands</tissue>
    </source>
</reference>
<feature type="region of interest" description="Disordered" evidence="13">
    <location>
        <begin position="226"/>
        <end position="248"/>
    </location>
</feature>
<evidence type="ECO:0000256" key="7">
    <source>
        <dbReference type="ARBA" id="ARBA00022919"/>
    </source>
</evidence>
<dbReference type="Pfam" id="PF00106">
    <property type="entry name" value="adh_short"/>
    <property type="match status" value="1"/>
</dbReference>
<evidence type="ECO:0000256" key="10">
    <source>
        <dbReference type="ARBA" id="ARBA00026112"/>
    </source>
</evidence>
<dbReference type="InterPro" id="IPR045022">
    <property type="entry name" value="KDSR-like"/>
</dbReference>
<dbReference type="PANTHER" id="PTHR43550:SF3">
    <property type="entry name" value="3-KETODIHYDROSPHINGOSINE REDUCTASE"/>
    <property type="match status" value="1"/>
</dbReference>
<keyword evidence="14" id="KW-0472">Membrane</keyword>
<dbReference type="SUPFAM" id="SSF51735">
    <property type="entry name" value="NAD(P)-binding Rossmann-fold domains"/>
    <property type="match status" value="1"/>
</dbReference>
<proteinExistence type="inferred from homology"/>
<dbReference type="InterPro" id="IPR002347">
    <property type="entry name" value="SDR_fam"/>
</dbReference>
<feature type="compositionally biased region" description="Basic and acidic residues" evidence="13">
    <location>
        <begin position="227"/>
        <end position="240"/>
    </location>
</feature>
<evidence type="ECO:0000256" key="4">
    <source>
        <dbReference type="ARBA" id="ARBA00006484"/>
    </source>
</evidence>
<dbReference type="CDD" id="cd08939">
    <property type="entry name" value="KDSR-like_SDR_c"/>
    <property type="match status" value="1"/>
</dbReference>
<evidence type="ECO:0000256" key="2">
    <source>
        <dbReference type="ARBA" id="ARBA00004760"/>
    </source>
</evidence>
<organism evidence="15">
    <name type="scientific">Culex tarsalis</name>
    <name type="common">Encephalitis mosquito</name>
    <dbReference type="NCBI Taxonomy" id="7177"/>
    <lineage>
        <taxon>Eukaryota</taxon>
        <taxon>Metazoa</taxon>
        <taxon>Ecdysozoa</taxon>
        <taxon>Arthropoda</taxon>
        <taxon>Hexapoda</taxon>
        <taxon>Insecta</taxon>
        <taxon>Pterygota</taxon>
        <taxon>Neoptera</taxon>
        <taxon>Endopterygota</taxon>
        <taxon>Diptera</taxon>
        <taxon>Nematocera</taxon>
        <taxon>Culicoidea</taxon>
        <taxon>Culicidae</taxon>
        <taxon>Culicinae</taxon>
        <taxon>Culicini</taxon>
        <taxon>Culex</taxon>
        <taxon>Culex</taxon>
    </lineage>
</organism>
<dbReference type="PRINTS" id="PR00081">
    <property type="entry name" value="GDHRDH"/>
</dbReference>
<dbReference type="GO" id="GO:0006666">
    <property type="term" value="P:3-keto-sphinganine metabolic process"/>
    <property type="evidence" value="ECO:0007669"/>
    <property type="project" value="InterPro"/>
</dbReference>
<dbReference type="InterPro" id="IPR036291">
    <property type="entry name" value="NAD(P)-bd_dom_sf"/>
</dbReference>
<dbReference type="Gene3D" id="3.40.50.720">
    <property type="entry name" value="NAD(P)-binding Rossmann-like Domain"/>
    <property type="match status" value="1"/>
</dbReference>
<comment type="pathway">
    <text evidence="2">Lipid metabolism; sphingolipid metabolism.</text>
</comment>
<feature type="transmembrane region" description="Helical" evidence="14">
    <location>
        <begin position="266"/>
        <end position="286"/>
    </location>
</feature>
<evidence type="ECO:0000256" key="5">
    <source>
        <dbReference type="ARBA" id="ARBA00022824"/>
    </source>
</evidence>
<feature type="transmembrane region" description="Helical" evidence="14">
    <location>
        <begin position="298"/>
        <end position="315"/>
    </location>
</feature>
<evidence type="ECO:0000256" key="12">
    <source>
        <dbReference type="ARBA" id="ARBA00048930"/>
    </source>
</evidence>
<evidence type="ECO:0000256" key="11">
    <source>
        <dbReference type="ARBA" id="ARBA00044737"/>
    </source>
</evidence>
<evidence type="ECO:0000256" key="1">
    <source>
        <dbReference type="ARBA" id="ARBA00004240"/>
    </source>
</evidence>
<keyword evidence="14" id="KW-0812">Transmembrane</keyword>
<comment type="similarity">
    <text evidence="4">Belongs to the short-chain dehydrogenases/reductases (SDR) family.</text>
</comment>
<keyword evidence="7" id="KW-0746">Sphingolipid metabolism</keyword>
<accession>A0A1Q3FC16</accession>
<keyword evidence="5" id="KW-0256">Endoplasmic reticulum</keyword>
<evidence type="ECO:0000256" key="13">
    <source>
        <dbReference type="SAM" id="MobiDB-lite"/>
    </source>
</evidence>
<keyword evidence="8" id="KW-0560">Oxidoreductase</keyword>
<keyword evidence="6" id="KW-0521">NADP</keyword>
<dbReference type="GO" id="GO:0047560">
    <property type="term" value="F:3-dehydrosphinganine reductase activity"/>
    <property type="evidence" value="ECO:0007669"/>
    <property type="project" value="UniProtKB-EC"/>
</dbReference>
<evidence type="ECO:0000256" key="8">
    <source>
        <dbReference type="ARBA" id="ARBA00023002"/>
    </source>
</evidence>
<protein>
    <recommendedName>
        <fullName evidence="10">3-dehydrosphinganine reductase</fullName>
        <ecNumber evidence="10">1.1.1.102</ecNumber>
    </recommendedName>
</protein>
<comment type="function">
    <text evidence="11">Catalyzes the reduction of 3'-oxosphinganine (3-ketodihydrosphingosine/KDS) to sphinganine (dihydrosphingosine/DHS), the second step of de novo sphingolipid biosynthesis.</text>
</comment>
<keyword evidence="9" id="KW-0443">Lipid metabolism</keyword>
<dbReference type="EMBL" id="GFDL01009993">
    <property type="protein sequence ID" value="JAV25052.1"/>
    <property type="molecule type" value="Transcribed_RNA"/>
</dbReference>
<name>A0A1Q3FC16_CULTA</name>
<dbReference type="FunFam" id="3.40.50.720:FF:000165">
    <property type="entry name" value="3-ketodihydrosphingosine reductase"/>
    <property type="match status" value="1"/>
</dbReference>
<comment type="catalytic activity">
    <reaction evidence="12">
        <text>sphinganine + NADP(+) = 3-oxosphinganine + NADPH + H(+)</text>
        <dbReference type="Rhea" id="RHEA:22640"/>
        <dbReference type="ChEBI" id="CHEBI:15378"/>
        <dbReference type="ChEBI" id="CHEBI:57783"/>
        <dbReference type="ChEBI" id="CHEBI:57817"/>
        <dbReference type="ChEBI" id="CHEBI:58299"/>
        <dbReference type="ChEBI" id="CHEBI:58349"/>
        <dbReference type="EC" id="1.1.1.102"/>
    </reaction>
    <physiologicalReaction direction="right-to-left" evidence="12">
        <dbReference type="Rhea" id="RHEA:22642"/>
    </physiologicalReaction>
</comment>
<feature type="transmembrane region" description="Helical" evidence="14">
    <location>
        <begin position="6"/>
        <end position="26"/>
    </location>
</feature>
<dbReference type="AlphaFoldDB" id="A0A1Q3FC16"/>
<evidence type="ECO:0000313" key="15">
    <source>
        <dbReference type="EMBL" id="JAV25052.1"/>
    </source>
</evidence>
<dbReference type="PANTHER" id="PTHR43550">
    <property type="entry name" value="3-KETODIHYDROSPHINGOSINE REDUCTASE"/>
    <property type="match status" value="1"/>
</dbReference>
<dbReference type="EC" id="1.1.1.102" evidence="10"/>
<evidence type="ECO:0000256" key="6">
    <source>
        <dbReference type="ARBA" id="ARBA00022857"/>
    </source>
</evidence>
<keyword evidence="14" id="KW-1133">Transmembrane helix</keyword>
<evidence type="ECO:0000256" key="3">
    <source>
        <dbReference type="ARBA" id="ARBA00004991"/>
    </source>
</evidence>
<evidence type="ECO:0000256" key="14">
    <source>
        <dbReference type="SAM" id="Phobius"/>
    </source>
</evidence>